<feature type="transmembrane region" description="Helical" evidence="6">
    <location>
        <begin position="202"/>
        <end position="223"/>
    </location>
</feature>
<dbReference type="GO" id="GO:0016020">
    <property type="term" value="C:membrane"/>
    <property type="evidence" value="ECO:0007669"/>
    <property type="project" value="UniProtKB-SubCell"/>
</dbReference>
<keyword evidence="5 6" id="KW-0472">Membrane</keyword>
<dbReference type="Pfam" id="PF07690">
    <property type="entry name" value="MFS_1"/>
    <property type="match status" value="1"/>
</dbReference>
<dbReference type="InterPro" id="IPR020846">
    <property type="entry name" value="MFS_dom"/>
</dbReference>
<feature type="transmembrane region" description="Helical" evidence="6">
    <location>
        <begin position="72"/>
        <end position="89"/>
    </location>
</feature>
<sequence length="500" mass="55324">MKSTEEQSLDYFSSSITESTKIETTDSFNETQKNISMMSLNSTVHVSLEDNDVENLNGTSVQAEQKRLLRKLDLRIMPLFCLFYFVDFLDRANIGNATLAGLQVDLSMSSTELSTAISAFFITYIIFEIPSNIILEKTNAANWLSFIMFAWGIATVATAFVKDFSGLLIVRLFLGAAESGYIPGILFLLSKVYTPHEFSIRVSLLLTMATLSGIVSGPLTYLVSLWDGVHGLHGWQYLFITEGIPTILLSIVSYFFLFDDLQTVSWLTNEQKELQKKRTGDQAKPNSDHTATITVVCVVLLDWKTWAFGLIFFLNSIAITSFGVFSPMLISGFGFEPSTAQLLTAPPCVTGTLGILLGGYLVSRYDARAPILVIGSTMIAISYLALYFIYHKWVLYSILLIIPLGIGIQASAAFGWPALNYSELTTRAIAVATILMIGNVGSIVAAYLFKSSDAPRYGFAVLFNCVASVVSAFLSAWTGIKLYRLDKIPCSELNTFRYYY</sequence>
<dbReference type="PROSITE" id="PS50850">
    <property type="entry name" value="MFS"/>
    <property type="match status" value="1"/>
</dbReference>
<dbReference type="Gene3D" id="1.20.1250.20">
    <property type="entry name" value="MFS general substrate transporter like domains"/>
    <property type="match status" value="2"/>
</dbReference>
<feature type="transmembrane region" description="Helical" evidence="6">
    <location>
        <begin position="396"/>
        <end position="416"/>
    </location>
</feature>
<dbReference type="EMBL" id="JAANIU010001122">
    <property type="protein sequence ID" value="KAG1568521.1"/>
    <property type="molecule type" value="Genomic_DNA"/>
</dbReference>
<feature type="transmembrane region" description="Helical" evidence="6">
    <location>
        <begin position="455"/>
        <end position="477"/>
    </location>
</feature>
<dbReference type="SUPFAM" id="SSF103473">
    <property type="entry name" value="MFS general substrate transporter"/>
    <property type="match status" value="1"/>
</dbReference>
<evidence type="ECO:0000259" key="7">
    <source>
        <dbReference type="PROSITE" id="PS50850"/>
    </source>
</evidence>
<evidence type="ECO:0000256" key="2">
    <source>
        <dbReference type="ARBA" id="ARBA00022448"/>
    </source>
</evidence>
<accession>A0A9P6Z0Y5</accession>
<dbReference type="PANTHER" id="PTHR43791:SF36">
    <property type="entry name" value="TRANSPORTER, PUTATIVE (AFU_ORTHOLOGUE AFUA_6G08340)-RELATED"/>
    <property type="match status" value="1"/>
</dbReference>
<evidence type="ECO:0000256" key="3">
    <source>
        <dbReference type="ARBA" id="ARBA00022692"/>
    </source>
</evidence>
<feature type="transmembrane region" description="Helical" evidence="6">
    <location>
        <begin position="428"/>
        <end position="449"/>
    </location>
</feature>
<feature type="transmembrane region" description="Helical" evidence="6">
    <location>
        <begin position="141"/>
        <end position="161"/>
    </location>
</feature>
<name>A0A9P6Z0Y5_9FUNG</name>
<keyword evidence="2" id="KW-0813">Transport</keyword>
<gene>
    <name evidence="8" type="ORF">G6F50_007215</name>
</gene>
<keyword evidence="3 6" id="KW-0812">Transmembrane</keyword>
<keyword evidence="4 6" id="KW-1133">Transmembrane helix</keyword>
<comment type="caution">
    <text evidence="8">The sequence shown here is derived from an EMBL/GenBank/DDBJ whole genome shotgun (WGS) entry which is preliminary data.</text>
</comment>
<evidence type="ECO:0000313" key="9">
    <source>
        <dbReference type="Proteomes" id="UP000740926"/>
    </source>
</evidence>
<evidence type="ECO:0000256" key="6">
    <source>
        <dbReference type="SAM" id="Phobius"/>
    </source>
</evidence>
<dbReference type="AlphaFoldDB" id="A0A9P6Z0Y5"/>
<feature type="domain" description="Major facilitator superfamily (MFS) profile" evidence="7">
    <location>
        <begin position="76"/>
        <end position="483"/>
    </location>
</feature>
<feature type="transmembrane region" description="Helical" evidence="6">
    <location>
        <begin position="109"/>
        <end position="129"/>
    </location>
</feature>
<comment type="subcellular location">
    <subcellularLocation>
        <location evidence="1">Membrane</location>
        <topology evidence="1">Multi-pass membrane protein</topology>
    </subcellularLocation>
</comment>
<feature type="transmembrane region" description="Helical" evidence="6">
    <location>
        <begin position="369"/>
        <end position="390"/>
    </location>
</feature>
<feature type="transmembrane region" description="Helical" evidence="6">
    <location>
        <begin position="167"/>
        <end position="190"/>
    </location>
</feature>
<evidence type="ECO:0000256" key="5">
    <source>
        <dbReference type="ARBA" id="ARBA00023136"/>
    </source>
</evidence>
<evidence type="ECO:0000313" key="8">
    <source>
        <dbReference type="EMBL" id="KAG1568521.1"/>
    </source>
</evidence>
<evidence type="ECO:0000256" key="4">
    <source>
        <dbReference type="ARBA" id="ARBA00022989"/>
    </source>
</evidence>
<proteinExistence type="predicted"/>
<reference evidence="8 9" key="1">
    <citation type="journal article" date="2020" name="Microb. Genom.">
        <title>Genetic diversity of clinical and environmental Mucorales isolates obtained from an investigation of mucormycosis cases among solid organ transplant recipients.</title>
        <authorList>
            <person name="Nguyen M.H."/>
            <person name="Kaul D."/>
            <person name="Muto C."/>
            <person name="Cheng S.J."/>
            <person name="Richter R.A."/>
            <person name="Bruno V.M."/>
            <person name="Liu G."/>
            <person name="Beyhan S."/>
            <person name="Sundermann A.J."/>
            <person name="Mounaud S."/>
            <person name="Pasculle A.W."/>
            <person name="Nierman W.C."/>
            <person name="Driscoll E."/>
            <person name="Cumbie R."/>
            <person name="Clancy C.J."/>
            <person name="Dupont C.L."/>
        </authorList>
    </citation>
    <scope>NUCLEOTIDE SEQUENCE [LARGE SCALE GENOMIC DNA]</scope>
    <source>
        <strain evidence="8 9">GL24</strain>
    </source>
</reference>
<feature type="transmembrane region" description="Helical" evidence="6">
    <location>
        <begin position="310"/>
        <end position="330"/>
    </location>
</feature>
<evidence type="ECO:0000256" key="1">
    <source>
        <dbReference type="ARBA" id="ARBA00004141"/>
    </source>
</evidence>
<organism evidence="8 9">
    <name type="scientific">Rhizopus delemar</name>
    <dbReference type="NCBI Taxonomy" id="936053"/>
    <lineage>
        <taxon>Eukaryota</taxon>
        <taxon>Fungi</taxon>
        <taxon>Fungi incertae sedis</taxon>
        <taxon>Mucoromycota</taxon>
        <taxon>Mucoromycotina</taxon>
        <taxon>Mucoromycetes</taxon>
        <taxon>Mucorales</taxon>
        <taxon>Mucorineae</taxon>
        <taxon>Rhizopodaceae</taxon>
        <taxon>Rhizopus</taxon>
    </lineage>
</organism>
<dbReference type="PANTHER" id="PTHR43791">
    <property type="entry name" value="PERMEASE-RELATED"/>
    <property type="match status" value="1"/>
</dbReference>
<keyword evidence="9" id="KW-1185">Reference proteome</keyword>
<dbReference type="InterPro" id="IPR036259">
    <property type="entry name" value="MFS_trans_sf"/>
</dbReference>
<feature type="transmembrane region" description="Helical" evidence="6">
    <location>
        <begin position="235"/>
        <end position="257"/>
    </location>
</feature>
<dbReference type="FunFam" id="1.20.1250.20:FF:000018">
    <property type="entry name" value="MFS transporter permease"/>
    <property type="match status" value="1"/>
</dbReference>
<dbReference type="InterPro" id="IPR011701">
    <property type="entry name" value="MFS"/>
</dbReference>
<protein>
    <recommendedName>
        <fullName evidence="7">Major facilitator superfamily (MFS) profile domain-containing protein</fullName>
    </recommendedName>
</protein>
<dbReference type="Proteomes" id="UP000740926">
    <property type="component" value="Unassembled WGS sequence"/>
</dbReference>
<dbReference type="GO" id="GO:0022857">
    <property type="term" value="F:transmembrane transporter activity"/>
    <property type="evidence" value="ECO:0007669"/>
    <property type="project" value="InterPro"/>
</dbReference>
<feature type="transmembrane region" description="Helical" evidence="6">
    <location>
        <begin position="342"/>
        <end position="362"/>
    </location>
</feature>